<evidence type="ECO:0000256" key="4">
    <source>
        <dbReference type="ARBA" id="ARBA00022989"/>
    </source>
</evidence>
<keyword evidence="3 6" id="KW-0812">Transmembrane</keyword>
<sequence>MFSAVIGKATTGKSKAEVKQAWLDLRGELLATANTYAQAPQDSSFWSLALQAFLILLREGFEAMLVITALVTYLRRQGANDQLSVIYYGVGLALAASILTAWAMQSLFQISGGAQEALEGITMLIAAGVLFYVSYWLISKSESARWQRWIEGQINQALSKGSLFALGFAAFLAVYREGAETVLFYQALAGQTNGQWLALAAGTSAAALVLLGMYWVMRNASLRLPIGLFFGITAGLLYYLAISFTGNGVLELQEAGWISITPIDWLPRITWLGLHPTLETVAAQLLLLAPLPFALLWQMKQRRQQPVVEQAG</sequence>
<feature type="transmembrane region" description="Helical" evidence="6">
    <location>
        <begin position="224"/>
        <end position="242"/>
    </location>
</feature>
<comment type="subcellular location">
    <subcellularLocation>
        <location evidence="1">Membrane</location>
        <topology evidence="1">Multi-pass membrane protein</topology>
    </subcellularLocation>
</comment>
<protein>
    <submittedName>
        <fullName evidence="7">FTR1 family iron permease</fullName>
    </submittedName>
</protein>
<dbReference type="GO" id="GO:0033573">
    <property type="term" value="C:high-affinity iron permease complex"/>
    <property type="evidence" value="ECO:0007669"/>
    <property type="project" value="InterPro"/>
</dbReference>
<feature type="transmembrane region" description="Helical" evidence="6">
    <location>
        <begin position="158"/>
        <end position="176"/>
    </location>
</feature>
<reference evidence="7" key="1">
    <citation type="journal article" date="2020" name="mSystems">
        <title>Genome- and Community-Level Interaction Insights into Carbon Utilization and Element Cycling Functions of Hydrothermarchaeota in Hydrothermal Sediment.</title>
        <authorList>
            <person name="Zhou Z."/>
            <person name="Liu Y."/>
            <person name="Xu W."/>
            <person name="Pan J."/>
            <person name="Luo Z.H."/>
            <person name="Li M."/>
        </authorList>
    </citation>
    <scope>NUCLEOTIDE SEQUENCE [LARGE SCALE GENOMIC DNA]</scope>
    <source>
        <strain evidence="7">HyVt-26</strain>
    </source>
</reference>
<accession>A0A831NYX3</accession>
<dbReference type="Pfam" id="PF03239">
    <property type="entry name" value="FTR1"/>
    <property type="match status" value="1"/>
</dbReference>
<dbReference type="PANTHER" id="PTHR31632">
    <property type="entry name" value="IRON TRANSPORTER FTH1"/>
    <property type="match status" value="1"/>
</dbReference>
<evidence type="ECO:0000256" key="1">
    <source>
        <dbReference type="ARBA" id="ARBA00004141"/>
    </source>
</evidence>
<evidence type="ECO:0000256" key="6">
    <source>
        <dbReference type="SAM" id="Phobius"/>
    </source>
</evidence>
<dbReference type="InterPro" id="IPR004923">
    <property type="entry name" value="FTR1/Fip1/EfeU"/>
</dbReference>
<keyword evidence="5 6" id="KW-0472">Membrane</keyword>
<dbReference type="EMBL" id="DRCV01000125">
    <property type="protein sequence ID" value="HDK37929.1"/>
    <property type="molecule type" value="Genomic_DNA"/>
</dbReference>
<evidence type="ECO:0000256" key="5">
    <source>
        <dbReference type="ARBA" id="ARBA00023136"/>
    </source>
</evidence>
<comment type="caution">
    <text evidence="7">The sequence shown here is derived from an EMBL/GenBank/DDBJ whole genome shotgun (WGS) entry which is preliminary data.</text>
</comment>
<keyword evidence="4 6" id="KW-1133">Transmembrane helix</keyword>
<name>A0A831NYX3_9GAMM</name>
<feature type="transmembrane region" description="Helical" evidence="6">
    <location>
        <begin position="196"/>
        <end position="217"/>
    </location>
</feature>
<comment type="similarity">
    <text evidence="2">Belongs to the oxidase-dependent Fe transporter (OFeT) (TC 9.A.10.1) family.</text>
</comment>
<evidence type="ECO:0000313" key="7">
    <source>
        <dbReference type="EMBL" id="HDK37929.1"/>
    </source>
</evidence>
<dbReference type="GO" id="GO:0015093">
    <property type="term" value="F:ferrous iron transmembrane transporter activity"/>
    <property type="evidence" value="ECO:0007669"/>
    <property type="project" value="TreeGrafter"/>
</dbReference>
<evidence type="ECO:0000256" key="3">
    <source>
        <dbReference type="ARBA" id="ARBA00022692"/>
    </source>
</evidence>
<organism evidence="7">
    <name type="scientific">Thiolapillus brandeum</name>
    <dbReference type="NCBI Taxonomy" id="1076588"/>
    <lineage>
        <taxon>Bacteria</taxon>
        <taxon>Pseudomonadati</taxon>
        <taxon>Pseudomonadota</taxon>
        <taxon>Gammaproteobacteria</taxon>
        <taxon>Chromatiales</taxon>
        <taxon>Sedimenticolaceae</taxon>
        <taxon>Thiolapillus</taxon>
    </lineage>
</organism>
<feature type="transmembrane region" description="Helical" evidence="6">
    <location>
        <begin position="85"/>
        <end position="105"/>
    </location>
</feature>
<dbReference type="AlphaFoldDB" id="A0A831NYX3"/>
<feature type="transmembrane region" description="Helical" evidence="6">
    <location>
        <begin position="117"/>
        <end position="138"/>
    </location>
</feature>
<dbReference type="PANTHER" id="PTHR31632:SF2">
    <property type="entry name" value="PLASMA MEMBRANE IRON PERMEASE"/>
    <property type="match status" value="1"/>
</dbReference>
<gene>
    <name evidence="7" type="ORF">ENG92_02805</name>
</gene>
<feature type="transmembrane region" description="Helical" evidence="6">
    <location>
        <begin position="281"/>
        <end position="297"/>
    </location>
</feature>
<dbReference type="Proteomes" id="UP000885822">
    <property type="component" value="Unassembled WGS sequence"/>
</dbReference>
<proteinExistence type="inferred from homology"/>
<evidence type="ECO:0000256" key="2">
    <source>
        <dbReference type="ARBA" id="ARBA00008333"/>
    </source>
</evidence>